<gene>
    <name evidence="2" type="ORF">CVS29_09035</name>
</gene>
<dbReference type="Proteomes" id="UP000246303">
    <property type="component" value="Unassembled WGS sequence"/>
</dbReference>
<dbReference type="GO" id="GO:0000155">
    <property type="term" value="F:phosphorelay sensor kinase activity"/>
    <property type="evidence" value="ECO:0007669"/>
    <property type="project" value="InterPro"/>
</dbReference>
<evidence type="ECO:0000313" key="2">
    <source>
        <dbReference type="EMBL" id="PXA65404.1"/>
    </source>
</evidence>
<keyword evidence="3" id="KW-1185">Reference proteome</keyword>
<dbReference type="GO" id="GO:0016020">
    <property type="term" value="C:membrane"/>
    <property type="evidence" value="ECO:0007669"/>
    <property type="project" value="InterPro"/>
</dbReference>
<dbReference type="EMBL" id="QHLZ01000005">
    <property type="protein sequence ID" value="PXA65404.1"/>
    <property type="molecule type" value="Genomic_DNA"/>
</dbReference>
<sequence>MSAVSGLGTLASVGVPGATVDGERAVGPVFTAPLTLGGRDAGTLELDGRTPGERYPGWDKGMLRAMAPQLAAEIHALSLTAELAHQRDAVLEATARERERLRGDLHDGLGSLTGVGLGLAALRDVVSGELARLVPVLDRKVAASVTEIRRILDGLLPEALVRHGLAHVLPVRPAGCFRGRRRQWLPRSSRRRGWAGIHAGQGHQGHSH</sequence>
<dbReference type="Pfam" id="PF07730">
    <property type="entry name" value="HisKA_3"/>
    <property type="match status" value="1"/>
</dbReference>
<dbReference type="Gene3D" id="1.20.5.1930">
    <property type="match status" value="1"/>
</dbReference>
<protein>
    <recommendedName>
        <fullName evidence="1">Signal transduction histidine kinase subgroup 3 dimerisation and phosphoacceptor domain-containing protein</fullName>
    </recommendedName>
</protein>
<name>A0A2V3DQZ2_9MICC</name>
<evidence type="ECO:0000259" key="1">
    <source>
        <dbReference type="Pfam" id="PF07730"/>
    </source>
</evidence>
<dbReference type="OrthoDB" id="227596at2"/>
<dbReference type="InterPro" id="IPR011712">
    <property type="entry name" value="Sig_transdc_His_kin_sub3_dim/P"/>
</dbReference>
<reference evidence="2 3" key="1">
    <citation type="submission" date="2018-05" db="EMBL/GenBank/DDBJ databases">
        <title>Genetic diversity of glacier-inhabiting Cryobacterium bacteria in China and description of Cryobacterium mengkeensis sp. nov. and Arthrobacter glacialis sp. nov.</title>
        <authorList>
            <person name="Liu Q."/>
            <person name="Xin Y.-H."/>
        </authorList>
    </citation>
    <scope>NUCLEOTIDE SEQUENCE [LARGE SCALE GENOMIC DNA]</scope>
    <source>
        <strain evidence="2 3">GP3</strain>
    </source>
</reference>
<accession>A0A2V3DQZ2</accession>
<dbReference type="RefSeq" id="WP_110106013.1">
    <property type="nucleotide sequence ID" value="NZ_JACBZZ010000001.1"/>
</dbReference>
<organism evidence="2 3">
    <name type="scientific">Arthrobacter psychrochitiniphilus</name>
    <dbReference type="NCBI Taxonomy" id="291045"/>
    <lineage>
        <taxon>Bacteria</taxon>
        <taxon>Bacillati</taxon>
        <taxon>Actinomycetota</taxon>
        <taxon>Actinomycetes</taxon>
        <taxon>Micrococcales</taxon>
        <taxon>Micrococcaceae</taxon>
        <taxon>Arthrobacter</taxon>
    </lineage>
</organism>
<dbReference type="AlphaFoldDB" id="A0A2V3DQZ2"/>
<feature type="domain" description="Signal transduction histidine kinase subgroup 3 dimerisation and phosphoacceptor" evidence="1">
    <location>
        <begin position="97"/>
        <end position="159"/>
    </location>
</feature>
<evidence type="ECO:0000313" key="3">
    <source>
        <dbReference type="Proteomes" id="UP000246303"/>
    </source>
</evidence>
<comment type="caution">
    <text evidence="2">The sequence shown here is derived from an EMBL/GenBank/DDBJ whole genome shotgun (WGS) entry which is preliminary data.</text>
</comment>
<proteinExistence type="predicted"/>
<dbReference type="GO" id="GO:0046983">
    <property type="term" value="F:protein dimerization activity"/>
    <property type="evidence" value="ECO:0007669"/>
    <property type="project" value="InterPro"/>
</dbReference>